<proteinExistence type="predicted"/>
<keyword evidence="3" id="KW-1185">Reference proteome</keyword>
<feature type="region of interest" description="Disordered" evidence="1">
    <location>
        <begin position="1"/>
        <end position="65"/>
    </location>
</feature>
<comment type="caution">
    <text evidence="2">The sequence shown here is derived from an EMBL/GenBank/DDBJ whole genome shotgun (WGS) entry which is preliminary data.</text>
</comment>
<dbReference type="Proteomes" id="UP000324222">
    <property type="component" value="Unassembled WGS sequence"/>
</dbReference>
<organism evidence="2 3">
    <name type="scientific">Portunus trituberculatus</name>
    <name type="common">Swimming crab</name>
    <name type="synonym">Neptunus trituberculatus</name>
    <dbReference type="NCBI Taxonomy" id="210409"/>
    <lineage>
        <taxon>Eukaryota</taxon>
        <taxon>Metazoa</taxon>
        <taxon>Ecdysozoa</taxon>
        <taxon>Arthropoda</taxon>
        <taxon>Crustacea</taxon>
        <taxon>Multicrustacea</taxon>
        <taxon>Malacostraca</taxon>
        <taxon>Eumalacostraca</taxon>
        <taxon>Eucarida</taxon>
        <taxon>Decapoda</taxon>
        <taxon>Pleocyemata</taxon>
        <taxon>Brachyura</taxon>
        <taxon>Eubrachyura</taxon>
        <taxon>Portunoidea</taxon>
        <taxon>Portunidae</taxon>
        <taxon>Portuninae</taxon>
        <taxon>Portunus</taxon>
    </lineage>
</organism>
<evidence type="ECO:0000256" key="1">
    <source>
        <dbReference type="SAM" id="MobiDB-lite"/>
    </source>
</evidence>
<feature type="compositionally biased region" description="Basic and acidic residues" evidence="1">
    <location>
        <begin position="88"/>
        <end position="116"/>
    </location>
</feature>
<feature type="compositionally biased region" description="Basic and acidic residues" evidence="1">
    <location>
        <begin position="34"/>
        <end position="45"/>
    </location>
</feature>
<feature type="compositionally biased region" description="Basic residues" evidence="1">
    <location>
        <begin position="46"/>
        <end position="57"/>
    </location>
</feature>
<protein>
    <submittedName>
        <fullName evidence="2">Uncharacterized protein</fullName>
    </submittedName>
</protein>
<evidence type="ECO:0000313" key="2">
    <source>
        <dbReference type="EMBL" id="MPC81408.1"/>
    </source>
</evidence>
<reference evidence="2 3" key="1">
    <citation type="submission" date="2019-05" db="EMBL/GenBank/DDBJ databases">
        <title>Another draft genome of Portunus trituberculatus and its Hox gene families provides insights of decapod evolution.</title>
        <authorList>
            <person name="Jeong J.-H."/>
            <person name="Song I."/>
            <person name="Kim S."/>
            <person name="Choi T."/>
            <person name="Kim D."/>
            <person name="Ryu S."/>
            <person name="Kim W."/>
        </authorList>
    </citation>
    <scope>NUCLEOTIDE SEQUENCE [LARGE SCALE GENOMIC DNA]</scope>
    <source>
        <tissue evidence="2">Muscle</tissue>
    </source>
</reference>
<dbReference type="AlphaFoldDB" id="A0A5B7IKX9"/>
<feature type="compositionally biased region" description="Basic and acidic residues" evidence="1">
    <location>
        <begin position="1"/>
        <end position="11"/>
    </location>
</feature>
<gene>
    <name evidence="2" type="ORF">E2C01_076023</name>
</gene>
<accession>A0A5B7IKX9</accession>
<feature type="region of interest" description="Disordered" evidence="1">
    <location>
        <begin position="81"/>
        <end position="122"/>
    </location>
</feature>
<sequence length="122" mass="14117">MVEIREEEREGGLAGVGSSKEDENFVGGRRFGREKKGGDRDEIRKLEKRNRRGRGRCGSREAAQGTVWDESRVRAVDVKERGWRRRKRQEEIRKEMKASREEGEGSGRRAEKKDLGKTVCIR</sequence>
<name>A0A5B7IKX9_PORTR</name>
<dbReference type="EMBL" id="VSRR010056883">
    <property type="protein sequence ID" value="MPC81408.1"/>
    <property type="molecule type" value="Genomic_DNA"/>
</dbReference>
<evidence type="ECO:0000313" key="3">
    <source>
        <dbReference type="Proteomes" id="UP000324222"/>
    </source>
</evidence>